<comment type="caution">
    <text evidence="1">The sequence shown here is derived from an EMBL/GenBank/DDBJ whole genome shotgun (WGS) entry which is preliminary data.</text>
</comment>
<dbReference type="Proteomes" id="UP000284794">
    <property type="component" value="Unassembled WGS sequence"/>
</dbReference>
<protein>
    <submittedName>
        <fullName evidence="1">Uncharacterized protein</fullName>
    </submittedName>
</protein>
<evidence type="ECO:0000313" key="1">
    <source>
        <dbReference type="EMBL" id="RHD09889.1"/>
    </source>
</evidence>
<reference evidence="1 2" key="1">
    <citation type="submission" date="2018-08" db="EMBL/GenBank/DDBJ databases">
        <title>A genome reference for cultivated species of the human gut microbiota.</title>
        <authorList>
            <person name="Zou Y."/>
            <person name="Xue W."/>
            <person name="Luo G."/>
        </authorList>
    </citation>
    <scope>NUCLEOTIDE SEQUENCE [LARGE SCALE GENOMIC DNA]</scope>
    <source>
        <strain evidence="1 2">AM32-2AC</strain>
    </source>
</reference>
<dbReference type="RefSeq" id="WP_118148425.1">
    <property type="nucleotide sequence ID" value="NZ_DAWDTH010000025.1"/>
</dbReference>
<name>A0A414DGV7_9FIRM</name>
<evidence type="ECO:0000313" key="2">
    <source>
        <dbReference type="Proteomes" id="UP000284794"/>
    </source>
</evidence>
<organism evidence="1 2">
    <name type="scientific">Lachnospira eligens</name>
    <dbReference type="NCBI Taxonomy" id="39485"/>
    <lineage>
        <taxon>Bacteria</taxon>
        <taxon>Bacillati</taxon>
        <taxon>Bacillota</taxon>
        <taxon>Clostridia</taxon>
        <taxon>Lachnospirales</taxon>
        <taxon>Lachnospiraceae</taxon>
        <taxon>Lachnospira</taxon>
    </lineage>
</organism>
<gene>
    <name evidence="1" type="ORF">DW811_05100</name>
</gene>
<accession>A0A414DGV7</accession>
<dbReference type="EMBL" id="QSIS01000004">
    <property type="protein sequence ID" value="RHD09889.1"/>
    <property type="molecule type" value="Genomic_DNA"/>
</dbReference>
<dbReference type="AlphaFoldDB" id="A0A414DGV7"/>
<sequence>MRKTTASKLLKAITDNLVSVTSTVVNYDETGKEPISVEKFKEDLEFYTNSGIFADTIDFTYEKIAEDKLLISIGKASCYCYDDIDVILQLSDGVDMETATKELYEDFSERLPA</sequence>
<proteinExistence type="predicted"/>